<dbReference type="InterPro" id="IPR030678">
    <property type="entry name" value="Peptide/Ni-bd"/>
</dbReference>
<dbReference type="InterPro" id="IPR039424">
    <property type="entry name" value="SBP_5"/>
</dbReference>
<keyword evidence="1" id="KW-0732">Signal</keyword>
<dbReference type="InterPro" id="IPR000914">
    <property type="entry name" value="SBP_5_dom"/>
</dbReference>
<comment type="caution">
    <text evidence="3">The sequence shown here is derived from an EMBL/GenBank/DDBJ whole genome shotgun (WGS) entry which is preliminary data.</text>
</comment>
<dbReference type="Gene3D" id="3.10.105.10">
    <property type="entry name" value="Dipeptide-binding Protein, Domain 3"/>
    <property type="match status" value="1"/>
</dbReference>
<evidence type="ECO:0000313" key="4">
    <source>
        <dbReference type="Proteomes" id="UP001500466"/>
    </source>
</evidence>
<dbReference type="Proteomes" id="UP001500466">
    <property type="component" value="Unassembled WGS sequence"/>
</dbReference>
<keyword evidence="4" id="KW-1185">Reference proteome</keyword>
<dbReference type="PIRSF" id="PIRSF002741">
    <property type="entry name" value="MppA"/>
    <property type="match status" value="1"/>
</dbReference>
<feature type="chain" id="PRO_5046415211" evidence="1">
    <location>
        <begin position="24"/>
        <end position="546"/>
    </location>
</feature>
<organism evidence="3 4">
    <name type="scientific">Yinghuangia aomiensis</name>
    <dbReference type="NCBI Taxonomy" id="676205"/>
    <lineage>
        <taxon>Bacteria</taxon>
        <taxon>Bacillati</taxon>
        <taxon>Actinomycetota</taxon>
        <taxon>Actinomycetes</taxon>
        <taxon>Kitasatosporales</taxon>
        <taxon>Streptomycetaceae</taxon>
        <taxon>Yinghuangia</taxon>
    </lineage>
</organism>
<reference evidence="4" key="1">
    <citation type="journal article" date="2019" name="Int. J. Syst. Evol. Microbiol.">
        <title>The Global Catalogue of Microorganisms (GCM) 10K type strain sequencing project: providing services to taxonomists for standard genome sequencing and annotation.</title>
        <authorList>
            <consortium name="The Broad Institute Genomics Platform"/>
            <consortium name="The Broad Institute Genome Sequencing Center for Infectious Disease"/>
            <person name="Wu L."/>
            <person name="Ma J."/>
        </authorList>
    </citation>
    <scope>NUCLEOTIDE SEQUENCE [LARGE SCALE GENOMIC DNA]</scope>
    <source>
        <strain evidence="4">JCM 17986</strain>
    </source>
</reference>
<evidence type="ECO:0000259" key="2">
    <source>
        <dbReference type="Pfam" id="PF00496"/>
    </source>
</evidence>
<protein>
    <submittedName>
        <fullName evidence="3">ABC transporter substrate-binding protein</fullName>
    </submittedName>
</protein>
<feature type="domain" description="Solute-binding protein family 5" evidence="2">
    <location>
        <begin position="95"/>
        <end position="460"/>
    </location>
</feature>
<dbReference type="CDD" id="cd00995">
    <property type="entry name" value="PBP2_NikA_DppA_OppA_like"/>
    <property type="match status" value="1"/>
</dbReference>
<evidence type="ECO:0000313" key="3">
    <source>
        <dbReference type="EMBL" id="GAA4988070.1"/>
    </source>
</evidence>
<proteinExistence type="predicted"/>
<dbReference type="PANTHER" id="PTHR30290">
    <property type="entry name" value="PERIPLASMIC BINDING COMPONENT OF ABC TRANSPORTER"/>
    <property type="match status" value="1"/>
</dbReference>
<dbReference type="Pfam" id="PF00496">
    <property type="entry name" value="SBP_bac_5"/>
    <property type="match status" value="1"/>
</dbReference>
<name>A0ABP9I5E9_9ACTN</name>
<dbReference type="PROSITE" id="PS51257">
    <property type="entry name" value="PROKAR_LIPOPROTEIN"/>
    <property type="match status" value="1"/>
</dbReference>
<dbReference type="Gene3D" id="3.90.76.10">
    <property type="entry name" value="Dipeptide-binding Protein, Domain 1"/>
    <property type="match status" value="1"/>
</dbReference>
<dbReference type="EMBL" id="BAABHS010000034">
    <property type="protein sequence ID" value="GAA4988070.1"/>
    <property type="molecule type" value="Genomic_DNA"/>
</dbReference>
<feature type="signal peptide" evidence="1">
    <location>
        <begin position="1"/>
        <end position="23"/>
    </location>
</feature>
<accession>A0ABP9I5E9</accession>
<gene>
    <name evidence="3" type="ORF">GCM10023205_68760</name>
</gene>
<dbReference type="SUPFAM" id="SSF53850">
    <property type="entry name" value="Periplasmic binding protein-like II"/>
    <property type="match status" value="1"/>
</dbReference>
<evidence type="ECO:0000256" key="1">
    <source>
        <dbReference type="SAM" id="SignalP"/>
    </source>
</evidence>
<dbReference type="Gene3D" id="3.40.190.10">
    <property type="entry name" value="Periplasmic binding protein-like II"/>
    <property type="match status" value="1"/>
</dbReference>
<sequence length="546" mass="57927">MAAHRRKLVAFVSATLFVTAACASDTDGRRGAESAATLPVVTPPGSASVDRVTWALPYGEPDTLDPAKTVNYSEQTVTANLCETLLRVNPDFSTVPGLAERIDWKDDHSLVIDLRPGVRFWDGTPMRPQDVVYSLKRQSDPQTGGLYGDYLSTVTSIDVTGPNQVTLRTKAYDQVLVKSLSTPFGAVVQEAHARTSGPTFGKPGGGLMCTGPYKLGSWQAGQAITLQRNDSYWDPQVSPKAAQVDFRFITDSGALTRALASGEVDGAYEVPPATAAALADAKSGTVNQGPSTQNLLLVPATSDSPAADRRLLEALSLVLDREALIDKVFDGAADPLKTLIPRTMWTADLAGPQLTTAYDLLPDAPGPSVKRAKELLSEVGIPSHPLVVAATAGDQGSVQTAEFLKSAAAKIGVAIDVRTIPATQMTALSYDPAIRRGFDLVVTFGYVGADALTYLGALTDPDGAFNWANYHDPDVTRLLDQARTTPDLSTGAQSFVDAQARYTASAKLIFLAAPYEQMFLNRRISGAPSSFAYLSMPWAASIGGTA</sequence>